<dbReference type="Pfam" id="PF02214">
    <property type="entry name" value="BTB_2"/>
    <property type="match status" value="1"/>
</dbReference>
<dbReference type="Gene3D" id="3.30.710.10">
    <property type="entry name" value="Potassium Channel Kv1.1, Chain A"/>
    <property type="match status" value="1"/>
</dbReference>
<keyword evidence="3" id="KW-1185">Reference proteome</keyword>
<organism evidence="2 3">
    <name type="scientific">Paralvinella palmiformis</name>
    <dbReference type="NCBI Taxonomy" id="53620"/>
    <lineage>
        <taxon>Eukaryota</taxon>
        <taxon>Metazoa</taxon>
        <taxon>Spiralia</taxon>
        <taxon>Lophotrochozoa</taxon>
        <taxon>Annelida</taxon>
        <taxon>Polychaeta</taxon>
        <taxon>Sedentaria</taxon>
        <taxon>Canalipalpata</taxon>
        <taxon>Terebellida</taxon>
        <taxon>Terebelliformia</taxon>
        <taxon>Alvinellidae</taxon>
        <taxon>Paralvinella</taxon>
    </lineage>
</organism>
<evidence type="ECO:0000313" key="2">
    <source>
        <dbReference type="EMBL" id="KAK2169388.1"/>
    </source>
</evidence>
<dbReference type="PANTHER" id="PTHR14499:SF144">
    <property type="entry name" value="POTASSIUM CHANNEL TETRAMERISATION-TYPE BTB DOMAIN-CONTAINING PROTEIN"/>
    <property type="match status" value="1"/>
</dbReference>
<dbReference type="InterPro" id="IPR011333">
    <property type="entry name" value="SKP1/BTB/POZ_sf"/>
</dbReference>
<dbReference type="Proteomes" id="UP001208570">
    <property type="component" value="Unassembled WGS sequence"/>
</dbReference>
<dbReference type="AlphaFoldDB" id="A0AAD9NI48"/>
<dbReference type="SMART" id="SM00225">
    <property type="entry name" value="BTB"/>
    <property type="match status" value="1"/>
</dbReference>
<dbReference type="EMBL" id="JAODUP010000010">
    <property type="protein sequence ID" value="KAK2169388.1"/>
    <property type="molecule type" value="Genomic_DNA"/>
</dbReference>
<name>A0AAD9NI48_9ANNE</name>
<dbReference type="InterPro" id="IPR000210">
    <property type="entry name" value="BTB/POZ_dom"/>
</dbReference>
<sequence length="253" mass="28014">MADEVVTLNIGGVLYTTTRSTLTKYPDSMLGAMFGGQFVPTAYDNQGNYFIDRDGYMFRHVLNFLRSGRLCLPQGFKDFDLLEAEADFYQIPALIVSTKELRAPPPPDKDRQQGYYVEILDFEETAYFYRFYSDPPRGISTDLKNGGLVISGAKTALLTLPLPEKTLKDVQSGDALYRTVNINSSSCSKMAIIHYLQTNGWQLVTTSFANSTDSEGSYMSVASQSQALGVTSAEAKETTHSLGPRICQRPQSS</sequence>
<evidence type="ECO:0000313" key="3">
    <source>
        <dbReference type="Proteomes" id="UP001208570"/>
    </source>
</evidence>
<feature type="domain" description="BTB" evidence="1">
    <location>
        <begin position="2"/>
        <end position="74"/>
    </location>
</feature>
<comment type="caution">
    <text evidence="2">The sequence shown here is derived from an EMBL/GenBank/DDBJ whole genome shotgun (WGS) entry which is preliminary data.</text>
</comment>
<dbReference type="GO" id="GO:0051260">
    <property type="term" value="P:protein homooligomerization"/>
    <property type="evidence" value="ECO:0007669"/>
    <property type="project" value="InterPro"/>
</dbReference>
<proteinExistence type="predicted"/>
<dbReference type="InterPro" id="IPR003131">
    <property type="entry name" value="T1-type_BTB"/>
</dbReference>
<accession>A0AAD9NI48</accession>
<evidence type="ECO:0000259" key="1">
    <source>
        <dbReference type="PROSITE" id="PS50097"/>
    </source>
</evidence>
<dbReference type="PROSITE" id="PS50097">
    <property type="entry name" value="BTB"/>
    <property type="match status" value="1"/>
</dbReference>
<gene>
    <name evidence="2" type="ORF">LSH36_10g02047</name>
</gene>
<dbReference type="PANTHER" id="PTHR14499">
    <property type="entry name" value="POTASSIUM CHANNEL TETRAMERIZATION DOMAIN-CONTAINING"/>
    <property type="match status" value="1"/>
</dbReference>
<protein>
    <recommendedName>
        <fullName evidence="1">BTB domain-containing protein</fullName>
    </recommendedName>
</protein>
<reference evidence="2" key="1">
    <citation type="journal article" date="2023" name="Mol. Biol. Evol.">
        <title>Third-Generation Sequencing Reveals the Adaptive Role of the Epigenome in Three Deep-Sea Polychaetes.</title>
        <authorList>
            <person name="Perez M."/>
            <person name="Aroh O."/>
            <person name="Sun Y."/>
            <person name="Lan Y."/>
            <person name="Juniper S.K."/>
            <person name="Young C.R."/>
            <person name="Angers B."/>
            <person name="Qian P.Y."/>
        </authorList>
    </citation>
    <scope>NUCLEOTIDE SEQUENCE</scope>
    <source>
        <strain evidence="2">P08H-3</strain>
    </source>
</reference>
<dbReference type="SUPFAM" id="SSF54695">
    <property type="entry name" value="POZ domain"/>
    <property type="match status" value="1"/>
</dbReference>
<dbReference type="CDD" id="cd18365">
    <property type="entry name" value="BTB_POZ_KCTD6_like"/>
    <property type="match status" value="1"/>
</dbReference>